<keyword evidence="2" id="KW-1185">Reference proteome</keyword>
<reference evidence="1" key="2">
    <citation type="journal article" date="2021" name="Genome Biol. Evol.">
        <title>Developing a high-quality reference genome for a parasitic bivalve with doubly uniparental inheritance (Bivalvia: Unionida).</title>
        <authorList>
            <person name="Smith C.H."/>
        </authorList>
    </citation>
    <scope>NUCLEOTIDE SEQUENCE</scope>
    <source>
        <strain evidence="1">CHS0354</strain>
        <tissue evidence="1">Mantle</tissue>
    </source>
</reference>
<dbReference type="EMBL" id="JAEAOA010001664">
    <property type="protein sequence ID" value="KAK3583149.1"/>
    <property type="molecule type" value="Genomic_DNA"/>
</dbReference>
<evidence type="ECO:0000313" key="1">
    <source>
        <dbReference type="EMBL" id="KAK3583149.1"/>
    </source>
</evidence>
<reference evidence="1" key="3">
    <citation type="submission" date="2023-05" db="EMBL/GenBank/DDBJ databases">
        <authorList>
            <person name="Smith C.H."/>
        </authorList>
    </citation>
    <scope>NUCLEOTIDE SEQUENCE</scope>
    <source>
        <strain evidence="1">CHS0354</strain>
        <tissue evidence="1">Mantle</tissue>
    </source>
</reference>
<organism evidence="1 2">
    <name type="scientific">Potamilus streckersoni</name>
    <dbReference type="NCBI Taxonomy" id="2493646"/>
    <lineage>
        <taxon>Eukaryota</taxon>
        <taxon>Metazoa</taxon>
        <taxon>Spiralia</taxon>
        <taxon>Lophotrochozoa</taxon>
        <taxon>Mollusca</taxon>
        <taxon>Bivalvia</taxon>
        <taxon>Autobranchia</taxon>
        <taxon>Heteroconchia</taxon>
        <taxon>Palaeoheterodonta</taxon>
        <taxon>Unionida</taxon>
        <taxon>Unionoidea</taxon>
        <taxon>Unionidae</taxon>
        <taxon>Ambleminae</taxon>
        <taxon>Lampsilini</taxon>
        <taxon>Potamilus</taxon>
    </lineage>
</organism>
<name>A0AAE0S0S7_9BIVA</name>
<proteinExistence type="predicted"/>
<evidence type="ECO:0000313" key="2">
    <source>
        <dbReference type="Proteomes" id="UP001195483"/>
    </source>
</evidence>
<accession>A0AAE0S0S7</accession>
<comment type="caution">
    <text evidence="1">The sequence shown here is derived from an EMBL/GenBank/DDBJ whole genome shotgun (WGS) entry which is preliminary data.</text>
</comment>
<dbReference type="AlphaFoldDB" id="A0AAE0S0S7"/>
<sequence>MPHAPIDLIQLYPLHDTKNTLIFEITCRHIGPHVLVDWNLPRCLDVLDLTQRQSKGLLCSIDIPNITKLQIRFYRVSCDDRLVPTLFAEEGIFFHSPAAFHDSFSTDNVC</sequence>
<reference evidence="1" key="1">
    <citation type="journal article" date="2021" name="Genome Biol. Evol.">
        <title>A High-Quality Reference Genome for a Parasitic Bivalve with Doubly Uniparental Inheritance (Bivalvia: Unionida).</title>
        <authorList>
            <person name="Smith C.H."/>
        </authorList>
    </citation>
    <scope>NUCLEOTIDE SEQUENCE</scope>
    <source>
        <strain evidence="1">CHS0354</strain>
    </source>
</reference>
<protein>
    <submittedName>
        <fullName evidence="1">Uncharacterized protein</fullName>
    </submittedName>
</protein>
<dbReference type="Proteomes" id="UP001195483">
    <property type="component" value="Unassembled WGS sequence"/>
</dbReference>
<gene>
    <name evidence="1" type="ORF">CHS0354_027559</name>
</gene>